<evidence type="ECO:0000256" key="1">
    <source>
        <dbReference type="SAM" id="Phobius"/>
    </source>
</evidence>
<name>A0A919MJI2_9ACTN</name>
<keyword evidence="1" id="KW-0472">Membrane</keyword>
<evidence type="ECO:0000313" key="3">
    <source>
        <dbReference type="Proteomes" id="UP000598174"/>
    </source>
</evidence>
<dbReference type="EMBL" id="BOMM01000014">
    <property type="protein sequence ID" value="GIE10187.1"/>
    <property type="molecule type" value="Genomic_DNA"/>
</dbReference>
<reference evidence="2" key="1">
    <citation type="submission" date="2021-01" db="EMBL/GenBank/DDBJ databases">
        <title>Whole genome shotgun sequence of Actinoplanes ferrugineus NBRC 15555.</title>
        <authorList>
            <person name="Komaki H."/>
            <person name="Tamura T."/>
        </authorList>
    </citation>
    <scope>NUCLEOTIDE SEQUENCE</scope>
    <source>
        <strain evidence="2">NBRC 15555</strain>
    </source>
</reference>
<proteinExistence type="predicted"/>
<sequence>MPEGTAFAPLPVVMAALIAVSALVAIAITALLIHQIARRALDKSTPDDVESVIHALGTLIDPLRMFLPWARRSRSGRSKKSPTTEDRK</sequence>
<keyword evidence="3" id="KW-1185">Reference proteome</keyword>
<dbReference type="RefSeq" id="WP_203816749.1">
    <property type="nucleotide sequence ID" value="NZ_BAAABP010000007.1"/>
</dbReference>
<protein>
    <submittedName>
        <fullName evidence="2">Uncharacterized protein</fullName>
    </submittedName>
</protein>
<gene>
    <name evidence="2" type="ORF">Afe05nite_20270</name>
</gene>
<dbReference type="AlphaFoldDB" id="A0A919MJI2"/>
<accession>A0A919MJI2</accession>
<dbReference type="Proteomes" id="UP000598174">
    <property type="component" value="Unassembled WGS sequence"/>
</dbReference>
<keyword evidence="1" id="KW-1133">Transmembrane helix</keyword>
<comment type="caution">
    <text evidence="2">The sequence shown here is derived from an EMBL/GenBank/DDBJ whole genome shotgun (WGS) entry which is preliminary data.</text>
</comment>
<feature type="transmembrane region" description="Helical" evidence="1">
    <location>
        <begin position="12"/>
        <end position="33"/>
    </location>
</feature>
<organism evidence="2 3">
    <name type="scientific">Paractinoplanes ferrugineus</name>
    <dbReference type="NCBI Taxonomy" id="113564"/>
    <lineage>
        <taxon>Bacteria</taxon>
        <taxon>Bacillati</taxon>
        <taxon>Actinomycetota</taxon>
        <taxon>Actinomycetes</taxon>
        <taxon>Micromonosporales</taxon>
        <taxon>Micromonosporaceae</taxon>
        <taxon>Paractinoplanes</taxon>
    </lineage>
</organism>
<evidence type="ECO:0000313" key="2">
    <source>
        <dbReference type="EMBL" id="GIE10187.1"/>
    </source>
</evidence>
<keyword evidence="1" id="KW-0812">Transmembrane</keyword>